<dbReference type="GO" id="GO:0006629">
    <property type="term" value="P:lipid metabolic process"/>
    <property type="evidence" value="ECO:0007669"/>
    <property type="project" value="InterPro"/>
</dbReference>
<feature type="transmembrane region" description="Helical" evidence="2">
    <location>
        <begin position="315"/>
        <end position="335"/>
    </location>
</feature>
<name>A0AAD5KIC9_9FUNG</name>
<feature type="coiled-coil region" evidence="1">
    <location>
        <begin position="270"/>
        <end position="311"/>
    </location>
</feature>
<evidence type="ECO:0008006" key="5">
    <source>
        <dbReference type="Google" id="ProtNLM"/>
    </source>
</evidence>
<keyword evidence="2" id="KW-0812">Transmembrane</keyword>
<evidence type="ECO:0000256" key="2">
    <source>
        <dbReference type="SAM" id="Phobius"/>
    </source>
</evidence>
<reference evidence="3" key="2">
    <citation type="submission" date="2023-02" db="EMBL/GenBank/DDBJ databases">
        <authorList>
            <consortium name="DOE Joint Genome Institute"/>
            <person name="Mondo S.J."/>
            <person name="Chang Y."/>
            <person name="Wang Y."/>
            <person name="Ahrendt S."/>
            <person name="Andreopoulos W."/>
            <person name="Barry K."/>
            <person name="Beard J."/>
            <person name="Benny G.L."/>
            <person name="Blankenship S."/>
            <person name="Bonito G."/>
            <person name="Cuomo C."/>
            <person name="Desiro A."/>
            <person name="Gervers K.A."/>
            <person name="Hundley H."/>
            <person name="Kuo A."/>
            <person name="LaButti K."/>
            <person name="Lang B.F."/>
            <person name="Lipzen A."/>
            <person name="O'Donnell K."/>
            <person name="Pangilinan J."/>
            <person name="Reynolds N."/>
            <person name="Sandor L."/>
            <person name="Smith M.W."/>
            <person name="Tsang A."/>
            <person name="Grigoriev I.V."/>
            <person name="Stajich J.E."/>
            <person name="Spatafora J.W."/>
        </authorList>
    </citation>
    <scope>NUCLEOTIDE SEQUENCE</scope>
    <source>
        <strain evidence="3">RSA 2281</strain>
    </source>
</reference>
<dbReference type="Proteomes" id="UP001209540">
    <property type="component" value="Unassembled WGS sequence"/>
</dbReference>
<feature type="transmembrane region" description="Helical" evidence="2">
    <location>
        <begin position="17"/>
        <end position="36"/>
    </location>
</feature>
<accession>A0AAD5KIC9</accession>
<reference evidence="3" key="1">
    <citation type="journal article" date="2022" name="IScience">
        <title>Evolution of zygomycete secretomes and the origins of terrestrial fungal ecologies.</title>
        <authorList>
            <person name="Chang Y."/>
            <person name="Wang Y."/>
            <person name="Mondo S."/>
            <person name="Ahrendt S."/>
            <person name="Andreopoulos W."/>
            <person name="Barry K."/>
            <person name="Beard J."/>
            <person name="Benny G.L."/>
            <person name="Blankenship S."/>
            <person name="Bonito G."/>
            <person name="Cuomo C."/>
            <person name="Desiro A."/>
            <person name="Gervers K.A."/>
            <person name="Hundley H."/>
            <person name="Kuo A."/>
            <person name="LaButti K."/>
            <person name="Lang B.F."/>
            <person name="Lipzen A."/>
            <person name="O'Donnell K."/>
            <person name="Pangilinan J."/>
            <person name="Reynolds N."/>
            <person name="Sandor L."/>
            <person name="Smith M.E."/>
            <person name="Tsang A."/>
            <person name="Grigoriev I.V."/>
            <person name="Stajich J.E."/>
            <person name="Spatafora J.W."/>
        </authorList>
    </citation>
    <scope>NUCLEOTIDE SEQUENCE</scope>
    <source>
        <strain evidence="3">RSA 2281</strain>
    </source>
</reference>
<dbReference type="PANTHER" id="PTHR31595:SF57">
    <property type="entry name" value="OS04G0481900 PROTEIN"/>
    <property type="match status" value="1"/>
</dbReference>
<keyword evidence="2" id="KW-1133">Transmembrane helix</keyword>
<evidence type="ECO:0000313" key="4">
    <source>
        <dbReference type="Proteomes" id="UP001209540"/>
    </source>
</evidence>
<dbReference type="PANTHER" id="PTHR31595">
    <property type="entry name" value="LONG-CHAIN-ALCOHOL O-FATTY-ACYLTRANSFERASE 3-RELATED"/>
    <property type="match status" value="1"/>
</dbReference>
<feature type="transmembrane region" description="Helical" evidence="2">
    <location>
        <begin position="56"/>
        <end position="85"/>
    </location>
</feature>
<feature type="transmembrane region" description="Helical" evidence="2">
    <location>
        <begin position="143"/>
        <end position="164"/>
    </location>
</feature>
<dbReference type="InterPro" id="IPR044851">
    <property type="entry name" value="Wax_synthase"/>
</dbReference>
<dbReference type="GO" id="GO:0008374">
    <property type="term" value="F:O-acyltransferase activity"/>
    <property type="evidence" value="ECO:0007669"/>
    <property type="project" value="InterPro"/>
</dbReference>
<dbReference type="AlphaFoldDB" id="A0AAD5KIC9"/>
<keyword evidence="2" id="KW-0472">Membrane</keyword>
<evidence type="ECO:0000313" key="3">
    <source>
        <dbReference type="EMBL" id="KAI9271788.1"/>
    </source>
</evidence>
<dbReference type="EMBL" id="JAIXMP010000006">
    <property type="protein sequence ID" value="KAI9271788.1"/>
    <property type="molecule type" value="Genomic_DNA"/>
</dbReference>
<feature type="transmembrane region" description="Helical" evidence="2">
    <location>
        <begin position="184"/>
        <end position="205"/>
    </location>
</feature>
<organism evidence="3 4">
    <name type="scientific">Phascolomyces articulosus</name>
    <dbReference type="NCBI Taxonomy" id="60185"/>
    <lineage>
        <taxon>Eukaryota</taxon>
        <taxon>Fungi</taxon>
        <taxon>Fungi incertae sedis</taxon>
        <taxon>Mucoromycota</taxon>
        <taxon>Mucoromycotina</taxon>
        <taxon>Mucoromycetes</taxon>
        <taxon>Mucorales</taxon>
        <taxon>Lichtheimiaceae</taxon>
        <taxon>Phascolomyces</taxon>
    </lineage>
</organism>
<keyword evidence="4" id="KW-1185">Reference proteome</keyword>
<keyword evidence="1" id="KW-0175">Coiled coil</keyword>
<comment type="caution">
    <text evidence="3">The sequence shown here is derived from an EMBL/GenBank/DDBJ whole genome shotgun (WGS) entry which is preliminary data.</text>
</comment>
<protein>
    <recommendedName>
        <fullName evidence="5">Wax synthase domain-containing protein</fullName>
    </recommendedName>
</protein>
<sequence>MEFATIVHALKSGDDRLFLPTPVFLGIAIIPGMLQWKLLMLPCDKVSSRTKQIISLPFLIIELLIPIIFAGGHRALTIIAGLYLFNTVLRCSEALYITPFLEGSEAYIDANKLHQDFWACLRLPSSSPSSNKKDTNDKKLRPWYHLILPLTMSALITDFLASWYSTFSGQDVFDMQEKRPGLYFVFFFFAVMILTSAINTFGYIFRLLYTILYDGGYYDPDEWRLLMEYPVFASSFNNMWNYRWHQTFRGIWVAMPFKPVLLLLNKINNKTESNSNKKEQKEIAKELDDEKKQLLQEAQEIKKKLKRSRSCKNNVAVATLSVFFISGVMHEYLVLCGSGVQVYLDEFIGQECLFFTLHGMVVLLERLVQPYLKVQQGFVAEILKRIWVIWFAFRTFHLFLNGFAQWELWNANPFNAFTPYFVEHLWRKYPILEPFCGSYL</sequence>
<evidence type="ECO:0000256" key="1">
    <source>
        <dbReference type="SAM" id="Coils"/>
    </source>
</evidence>
<proteinExistence type="predicted"/>
<gene>
    <name evidence="3" type="ORF">BDA99DRAFT_500978</name>
</gene>